<dbReference type="Proteomes" id="UP000826722">
    <property type="component" value="Chromosome"/>
</dbReference>
<dbReference type="InterPro" id="IPR036086">
    <property type="entry name" value="ParB/Sulfiredoxin_sf"/>
</dbReference>
<dbReference type="AlphaFoldDB" id="A0A8D5JXN7"/>
<feature type="domain" description="ParB-like N-terminal" evidence="5">
    <location>
        <begin position="29"/>
        <end position="119"/>
    </location>
</feature>
<protein>
    <submittedName>
        <fullName evidence="6">Chromosome partitioning protein ParB</fullName>
    </submittedName>
</protein>
<reference evidence="6" key="1">
    <citation type="journal article" date="2021" name="Arch. Microbiol.">
        <title>Methyloradius palustris gen. nov., sp. nov., a methanol-oxidizing bacterium isolated from snow.</title>
        <authorList>
            <person name="Miyadera T."/>
            <person name="Kojima H."/>
            <person name="Fukui M."/>
        </authorList>
    </citation>
    <scope>NUCLEOTIDE SEQUENCE</scope>
    <source>
        <strain evidence="6">Zm11</strain>
    </source>
</reference>
<dbReference type="InterPro" id="IPR004437">
    <property type="entry name" value="ParB/RepB/Spo0J"/>
</dbReference>
<dbReference type="GO" id="GO:0045881">
    <property type="term" value="P:positive regulation of sporulation resulting in formation of a cellular spore"/>
    <property type="evidence" value="ECO:0007669"/>
    <property type="project" value="TreeGrafter"/>
</dbReference>
<dbReference type="InterPro" id="IPR041468">
    <property type="entry name" value="HTH_ParB/Spo0J"/>
</dbReference>
<dbReference type="RefSeq" id="WP_221764316.1">
    <property type="nucleotide sequence ID" value="NZ_AP024110.1"/>
</dbReference>
<dbReference type="EMBL" id="AP024110">
    <property type="protein sequence ID" value="BCM26309.1"/>
    <property type="molecule type" value="Genomic_DNA"/>
</dbReference>
<dbReference type="KEGG" id="mpau:ZMTM_25680"/>
<keyword evidence="2" id="KW-0159">Chromosome partition</keyword>
<dbReference type="SUPFAM" id="SSF110849">
    <property type="entry name" value="ParB/Sulfiredoxin"/>
    <property type="match status" value="1"/>
</dbReference>
<dbReference type="GO" id="GO:0005694">
    <property type="term" value="C:chromosome"/>
    <property type="evidence" value="ECO:0007669"/>
    <property type="project" value="TreeGrafter"/>
</dbReference>
<dbReference type="Pfam" id="PF23552">
    <property type="entry name" value="ParB_C"/>
    <property type="match status" value="1"/>
</dbReference>
<organism evidence="6 7">
    <name type="scientific">Methyloradius palustris</name>
    <dbReference type="NCBI Taxonomy" id="2778876"/>
    <lineage>
        <taxon>Bacteria</taxon>
        <taxon>Pseudomonadati</taxon>
        <taxon>Pseudomonadota</taxon>
        <taxon>Betaproteobacteria</taxon>
        <taxon>Nitrosomonadales</taxon>
        <taxon>Methylophilaceae</taxon>
        <taxon>Methyloradius</taxon>
    </lineage>
</organism>
<dbReference type="GO" id="GO:0007059">
    <property type="term" value="P:chromosome segregation"/>
    <property type="evidence" value="ECO:0007669"/>
    <property type="project" value="UniProtKB-KW"/>
</dbReference>
<keyword evidence="7" id="KW-1185">Reference proteome</keyword>
<dbReference type="Pfam" id="PF17762">
    <property type="entry name" value="HTH_ParB"/>
    <property type="match status" value="1"/>
</dbReference>
<accession>A0A8D5JXN7</accession>
<dbReference type="InterPro" id="IPR003115">
    <property type="entry name" value="ParB_N"/>
</dbReference>
<comment type="function">
    <text evidence="4">Involved in chromosome partition. Localize to both poles of the predivisional cell following completion of DNA replication. Binds to the DNA origin of replication.</text>
</comment>
<dbReference type="FunFam" id="3.90.1530.30:FF:000001">
    <property type="entry name" value="Chromosome partitioning protein ParB"/>
    <property type="match status" value="1"/>
</dbReference>
<evidence type="ECO:0000259" key="5">
    <source>
        <dbReference type="SMART" id="SM00470"/>
    </source>
</evidence>
<gene>
    <name evidence="6" type="ORF">ZMTM_25680</name>
</gene>
<evidence type="ECO:0000256" key="3">
    <source>
        <dbReference type="ARBA" id="ARBA00023125"/>
    </source>
</evidence>
<dbReference type="Pfam" id="PF02195">
    <property type="entry name" value="ParB_N"/>
    <property type="match status" value="1"/>
</dbReference>
<evidence type="ECO:0000256" key="4">
    <source>
        <dbReference type="ARBA" id="ARBA00025472"/>
    </source>
</evidence>
<dbReference type="PANTHER" id="PTHR33375">
    <property type="entry name" value="CHROMOSOME-PARTITIONING PROTEIN PARB-RELATED"/>
    <property type="match status" value="1"/>
</dbReference>
<dbReference type="InterPro" id="IPR057240">
    <property type="entry name" value="ParB_dimer_C"/>
</dbReference>
<evidence type="ECO:0000256" key="2">
    <source>
        <dbReference type="ARBA" id="ARBA00022829"/>
    </source>
</evidence>
<dbReference type="PANTHER" id="PTHR33375:SF1">
    <property type="entry name" value="CHROMOSOME-PARTITIONING PROTEIN PARB-RELATED"/>
    <property type="match status" value="1"/>
</dbReference>
<proteinExistence type="inferred from homology"/>
<evidence type="ECO:0000313" key="7">
    <source>
        <dbReference type="Proteomes" id="UP000826722"/>
    </source>
</evidence>
<dbReference type="Gene3D" id="3.90.1530.30">
    <property type="match status" value="1"/>
</dbReference>
<dbReference type="SMART" id="SM00470">
    <property type="entry name" value="ParB"/>
    <property type="match status" value="1"/>
</dbReference>
<evidence type="ECO:0000313" key="6">
    <source>
        <dbReference type="EMBL" id="BCM26309.1"/>
    </source>
</evidence>
<dbReference type="FunFam" id="1.10.10.2830:FF:000001">
    <property type="entry name" value="Chromosome partitioning protein ParB"/>
    <property type="match status" value="1"/>
</dbReference>
<keyword evidence="3" id="KW-0238">DNA-binding</keyword>
<dbReference type="Gene3D" id="1.10.10.2830">
    <property type="match status" value="1"/>
</dbReference>
<dbReference type="GO" id="GO:0003677">
    <property type="term" value="F:DNA binding"/>
    <property type="evidence" value="ECO:0007669"/>
    <property type="project" value="UniProtKB-KW"/>
</dbReference>
<comment type="similarity">
    <text evidence="1">Belongs to the ParB family.</text>
</comment>
<dbReference type="CDD" id="cd16393">
    <property type="entry name" value="SPO0J_N"/>
    <property type="match status" value="1"/>
</dbReference>
<evidence type="ECO:0000256" key="1">
    <source>
        <dbReference type="ARBA" id="ARBA00006295"/>
    </source>
</evidence>
<sequence>MVKPKGLGRGLDALLAGDMGSVGDADALRMLKVDQLQPGKYQPRSHMDQTALQTLADSIKSQGIMQPIITRKIAGDRYEIIAGERRWRASQLAGLKEVPVIVRDIPDESALAMALIENIQRENLNPLEESTGIKRLIDEFGMTHETAAHAVGRSRSAVTNLLRLQNLHVQVQEKLINGLLDMGHARALLSLNEAAQITAAEQIIQKGLSVRDAEKLVKTIGSQVLTAPKVKKPDQDVQRLQEEIAESLGADVKIETSAKGAGTLKIRYSSLDQLDEIIAKLKRQA</sequence>
<dbReference type="NCBIfam" id="TIGR00180">
    <property type="entry name" value="parB_part"/>
    <property type="match status" value="1"/>
</dbReference>
<name>A0A8D5JXN7_9PROT</name>
<dbReference type="InterPro" id="IPR050336">
    <property type="entry name" value="Chromosome_partition/occlusion"/>
</dbReference>